<keyword evidence="2" id="KW-1185">Reference proteome</keyword>
<dbReference type="EMBL" id="LUGG01000019">
    <property type="protein sequence ID" value="OBZ68941.1"/>
    <property type="molecule type" value="Genomic_DNA"/>
</dbReference>
<protein>
    <submittedName>
        <fullName evidence="1">Uncharacterized protein</fullName>
    </submittedName>
</protein>
<accession>A0A1C7LW28</accession>
<name>A0A1C7LW28_GRIFR</name>
<sequence length="117" mass="12793">MRGLCRVHVLVGKIYAFLLRKVPNGRVWIKNVEKTNSSGCFNAANLMTIPLASSQWAMLCWLVSLVADFGEVQSEFGRPLPGVIGFVVDSFIGAVHSTVVVWHFAWLGSESADPCIA</sequence>
<evidence type="ECO:0000313" key="1">
    <source>
        <dbReference type="EMBL" id="OBZ68941.1"/>
    </source>
</evidence>
<organism evidence="1 2">
    <name type="scientific">Grifola frondosa</name>
    <name type="common">Maitake</name>
    <name type="synonym">Polyporus frondosus</name>
    <dbReference type="NCBI Taxonomy" id="5627"/>
    <lineage>
        <taxon>Eukaryota</taxon>
        <taxon>Fungi</taxon>
        <taxon>Dikarya</taxon>
        <taxon>Basidiomycota</taxon>
        <taxon>Agaricomycotina</taxon>
        <taxon>Agaricomycetes</taxon>
        <taxon>Polyporales</taxon>
        <taxon>Grifolaceae</taxon>
        <taxon>Grifola</taxon>
    </lineage>
</organism>
<dbReference type="AlphaFoldDB" id="A0A1C7LW28"/>
<reference evidence="1 2" key="1">
    <citation type="submission" date="2016-03" db="EMBL/GenBank/DDBJ databases">
        <title>Whole genome sequencing of Grifola frondosa 9006-11.</title>
        <authorList>
            <person name="Min B."/>
            <person name="Park H."/>
            <person name="Kim J.-G."/>
            <person name="Cho H."/>
            <person name="Oh Y.-L."/>
            <person name="Kong W.-S."/>
            <person name="Choi I.-G."/>
        </authorList>
    </citation>
    <scope>NUCLEOTIDE SEQUENCE [LARGE SCALE GENOMIC DNA]</scope>
    <source>
        <strain evidence="1 2">9006-11</strain>
    </source>
</reference>
<gene>
    <name evidence="1" type="ORF">A0H81_11100</name>
</gene>
<dbReference type="Proteomes" id="UP000092993">
    <property type="component" value="Unassembled WGS sequence"/>
</dbReference>
<proteinExistence type="predicted"/>
<comment type="caution">
    <text evidence="1">The sequence shown here is derived from an EMBL/GenBank/DDBJ whole genome shotgun (WGS) entry which is preliminary data.</text>
</comment>
<evidence type="ECO:0000313" key="2">
    <source>
        <dbReference type="Proteomes" id="UP000092993"/>
    </source>
</evidence>